<name>A0A1X6P161_PORUM</name>
<organism evidence="1 2">
    <name type="scientific">Porphyra umbilicalis</name>
    <name type="common">Purple laver</name>
    <name type="synonym">Red alga</name>
    <dbReference type="NCBI Taxonomy" id="2786"/>
    <lineage>
        <taxon>Eukaryota</taxon>
        <taxon>Rhodophyta</taxon>
        <taxon>Bangiophyceae</taxon>
        <taxon>Bangiales</taxon>
        <taxon>Bangiaceae</taxon>
        <taxon>Porphyra</taxon>
    </lineage>
</organism>
<keyword evidence="2" id="KW-1185">Reference proteome</keyword>
<dbReference type="Proteomes" id="UP000218209">
    <property type="component" value="Unassembled WGS sequence"/>
</dbReference>
<protein>
    <submittedName>
        <fullName evidence="1">Uncharacterized protein</fullName>
    </submittedName>
</protein>
<accession>A0A1X6P161</accession>
<proteinExistence type="predicted"/>
<gene>
    <name evidence="1" type="ORF">BU14_0286s0003</name>
</gene>
<dbReference type="AlphaFoldDB" id="A0A1X6P161"/>
<reference evidence="1 2" key="1">
    <citation type="submission" date="2017-03" db="EMBL/GenBank/DDBJ databases">
        <title>WGS assembly of Porphyra umbilicalis.</title>
        <authorList>
            <person name="Brawley S.H."/>
            <person name="Blouin N.A."/>
            <person name="Ficko-Blean E."/>
            <person name="Wheeler G.L."/>
            <person name="Lohr M."/>
            <person name="Goodson H.V."/>
            <person name="Jenkins J.W."/>
            <person name="Blaby-Haas C.E."/>
            <person name="Helliwell K.E."/>
            <person name="Chan C."/>
            <person name="Marriage T."/>
            <person name="Bhattacharya D."/>
            <person name="Klein A.S."/>
            <person name="Badis Y."/>
            <person name="Brodie J."/>
            <person name="Cao Y."/>
            <person name="Collen J."/>
            <person name="Dittami S.M."/>
            <person name="Gachon C.M."/>
            <person name="Green B.R."/>
            <person name="Karpowicz S."/>
            <person name="Kim J.W."/>
            <person name="Kudahl U."/>
            <person name="Lin S."/>
            <person name="Michel G."/>
            <person name="Mittag M."/>
            <person name="Olson B.J."/>
            <person name="Pangilinan J."/>
            <person name="Peng Y."/>
            <person name="Qiu H."/>
            <person name="Shu S."/>
            <person name="Singer J.T."/>
            <person name="Smith A.G."/>
            <person name="Sprecher B.N."/>
            <person name="Wagner V."/>
            <person name="Wang W."/>
            <person name="Wang Z.-Y."/>
            <person name="Yan J."/>
            <person name="Yarish C."/>
            <person name="Zoeuner-Riek S."/>
            <person name="Zhuang Y."/>
            <person name="Zou Y."/>
            <person name="Lindquist E.A."/>
            <person name="Grimwood J."/>
            <person name="Barry K."/>
            <person name="Rokhsar D.S."/>
            <person name="Schmutz J."/>
            <person name="Stiller J.W."/>
            <person name="Grossman A.R."/>
            <person name="Prochnik S.E."/>
        </authorList>
    </citation>
    <scope>NUCLEOTIDE SEQUENCE [LARGE SCALE GENOMIC DNA]</scope>
    <source>
        <strain evidence="1">4086291</strain>
    </source>
</reference>
<sequence length="119" mass="12955">MVACCSCSFICFITPPGLIFSSLRSLHEEDALFPKSVGCKAATVLWVCGGRVAGRYLNSHDGAAKLAMTHPALSGSRVAAQLHTHRALHLMLLHLTYVYENVPLAFWVAFRPEWSPSAA</sequence>
<evidence type="ECO:0000313" key="2">
    <source>
        <dbReference type="Proteomes" id="UP000218209"/>
    </source>
</evidence>
<dbReference type="EMBL" id="KV918944">
    <property type="protein sequence ID" value="OSX74490.1"/>
    <property type="molecule type" value="Genomic_DNA"/>
</dbReference>
<evidence type="ECO:0000313" key="1">
    <source>
        <dbReference type="EMBL" id="OSX74490.1"/>
    </source>
</evidence>